<dbReference type="Gene3D" id="3.50.80.10">
    <property type="entry name" value="D-tyrosyl-tRNA(Tyr) deacylase"/>
    <property type="match status" value="1"/>
</dbReference>
<comment type="caution">
    <text evidence="5">The sequence shown here is derived from an EMBL/GenBank/DDBJ whole genome shotgun (WGS) entry which is preliminary data.</text>
</comment>
<dbReference type="NCBIfam" id="TIGR00256">
    <property type="entry name" value="D-aminoacyl-tRNA deacylase"/>
    <property type="match status" value="1"/>
</dbReference>
<dbReference type="Pfam" id="PF02580">
    <property type="entry name" value="Tyr_Deacylase"/>
    <property type="match status" value="1"/>
</dbReference>
<gene>
    <name evidence="4" type="primary">dtd</name>
    <name evidence="5" type="ORF">IAA67_08715</name>
</gene>
<evidence type="ECO:0000256" key="1">
    <source>
        <dbReference type="ARBA" id="ARBA00009673"/>
    </source>
</evidence>
<dbReference type="PANTHER" id="PTHR10472:SF5">
    <property type="entry name" value="D-AMINOACYL-TRNA DEACYLASE 1"/>
    <property type="match status" value="1"/>
</dbReference>
<dbReference type="PANTHER" id="PTHR10472">
    <property type="entry name" value="D-TYROSYL-TRNA TYR DEACYLASE"/>
    <property type="match status" value="1"/>
</dbReference>
<dbReference type="EC" id="3.1.1.96" evidence="4"/>
<dbReference type="GO" id="GO:0051500">
    <property type="term" value="F:D-tyrosyl-tRNA(Tyr) deacylase activity"/>
    <property type="evidence" value="ECO:0007669"/>
    <property type="project" value="TreeGrafter"/>
</dbReference>
<evidence type="ECO:0000256" key="2">
    <source>
        <dbReference type="ARBA" id="ARBA00022555"/>
    </source>
</evidence>
<evidence type="ECO:0000256" key="3">
    <source>
        <dbReference type="ARBA" id="ARBA00022801"/>
    </source>
</evidence>
<dbReference type="FunFam" id="3.50.80.10:FF:000001">
    <property type="entry name" value="D-aminoacyl-tRNA deacylase"/>
    <property type="match status" value="1"/>
</dbReference>
<dbReference type="GO" id="GO:0000049">
    <property type="term" value="F:tRNA binding"/>
    <property type="evidence" value="ECO:0007669"/>
    <property type="project" value="UniProtKB-UniRule"/>
</dbReference>
<comment type="subcellular location">
    <subcellularLocation>
        <location evidence="4">Cytoplasm</location>
    </subcellularLocation>
</comment>
<evidence type="ECO:0000313" key="5">
    <source>
        <dbReference type="EMBL" id="HIQ70397.1"/>
    </source>
</evidence>
<protein>
    <recommendedName>
        <fullName evidence="4">D-aminoacyl-tRNA deacylase</fullName>
        <shortName evidence="4">DTD</shortName>
        <ecNumber evidence="4">3.1.1.96</ecNumber>
    </recommendedName>
    <alternativeName>
        <fullName evidence="4">Gly-tRNA(Ala) deacylase</fullName>
        <ecNumber evidence="4">3.1.1.-</ecNumber>
    </alternativeName>
</protein>
<comment type="similarity">
    <text evidence="1 4">Belongs to the DTD family.</text>
</comment>
<keyword evidence="4" id="KW-0694">RNA-binding</keyword>
<accession>A0A9D0Z719</accession>
<proteinExistence type="inferred from homology"/>
<dbReference type="InterPro" id="IPR003732">
    <property type="entry name" value="Daa-tRNA_deacyls_DTD"/>
</dbReference>
<organism evidence="5 6">
    <name type="scientific">Candidatus Avoscillospira stercorigallinarum</name>
    <dbReference type="NCBI Taxonomy" id="2840708"/>
    <lineage>
        <taxon>Bacteria</taxon>
        <taxon>Bacillati</taxon>
        <taxon>Bacillota</taxon>
        <taxon>Clostridia</taxon>
        <taxon>Eubacteriales</taxon>
        <taxon>Oscillospiraceae</taxon>
        <taxon>Oscillospiraceae incertae sedis</taxon>
        <taxon>Candidatus Avoscillospira</taxon>
    </lineage>
</organism>
<dbReference type="GO" id="GO:0019478">
    <property type="term" value="P:D-amino acid catabolic process"/>
    <property type="evidence" value="ECO:0007669"/>
    <property type="project" value="UniProtKB-UniRule"/>
</dbReference>
<dbReference type="GO" id="GO:0043908">
    <property type="term" value="F:Ser(Gly)-tRNA(Ala) hydrolase activity"/>
    <property type="evidence" value="ECO:0007669"/>
    <property type="project" value="UniProtKB-UniRule"/>
</dbReference>
<keyword evidence="4" id="KW-0963">Cytoplasm</keyword>
<dbReference type="InterPro" id="IPR023509">
    <property type="entry name" value="DTD-like_sf"/>
</dbReference>
<dbReference type="AlphaFoldDB" id="A0A9D0Z719"/>
<comment type="function">
    <text evidence="4">An aminoacyl-tRNA editing enzyme that deacylates mischarged D-aminoacyl-tRNAs. Also deacylates mischarged glycyl-tRNA(Ala), protecting cells against glycine mischarging by AlaRS. Acts via tRNA-based rather than protein-based catalysis; rejects L-amino acids rather than detecting D-amino acids in the active site. By recycling D-aminoacyl-tRNA to D-amino acids and free tRNA molecules, this enzyme counteracts the toxicity associated with the formation of D-aminoacyl-tRNA entities in vivo and helps enforce protein L-homochirality.</text>
</comment>
<comment type="subunit">
    <text evidence="4">Homodimer.</text>
</comment>
<dbReference type="Proteomes" id="UP000886874">
    <property type="component" value="Unassembled WGS sequence"/>
</dbReference>
<comment type="catalytic activity">
    <reaction evidence="4">
        <text>a D-aminoacyl-tRNA + H2O = a tRNA + a D-alpha-amino acid + H(+)</text>
        <dbReference type="Rhea" id="RHEA:13953"/>
        <dbReference type="Rhea" id="RHEA-COMP:10123"/>
        <dbReference type="Rhea" id="RHEA-COMP:10124"/>
        <dbReference type="ChEBI" id="CHEBI:15377"/>
        <dbReference type="ChEBI" id="CHEBI:15378"/>
        <dbReference type="ChEBI" id="CHEBI:59871"/>
        <dbReference type="ChEBI" id="CHEBI:78442"/>
        <dbReference type="ChEBI" id="CHEBI:79333"/>
        <dbReference type="EC" id="3.1.1.96"/>
    </reaction>
</comment>
<dbReference type="GO" id="GO:0106026">
    <property type="term" value="F:Gly-tRNA(Ala) deacylase activity"/>
    <property type="evidence" value="ECO:0007669"/>
    <property type="project" value="UniProtKB-UniRule"/>
</dbReference>
<dbReference type="EMBL" id="DVFN01000123">
    <property type="protein sequence ID" value="HIQ70397.1"/>
    <property type="molecule type" value="Genomic_DNA"/>
</dbReference>
<reference evidence="5" key="2">
    <citation type="journal article" date="2021" name="PeerJ">
        <title>Extensive microbial diversity within the chicken gut microbiome revealed by metagenomics and culture.</title>
        <authorList>
            <person name="Gilroy R."/>
            <person name="Ravi A."/>
            <person name="Getino M."/>
            <person name="Pursley I."/>
            <person name="Horton D.L."/>
            <person name="Alikhan N.F."/>
            <person name="Baker D."/>
            <person name="Gharbi K."/>
            <person name="Hall N."/>
            <person name="Watson M."/>
            <person name="Adriaenssens E.M."/>
            <person name="Foster-Nyarko E."/>
            <person name="Jarju S."/>
            <person name="Secka A."/>
            <person name="Antonio M."/>
            <person name="Oren A."/>
            <person name="Chaudhuri R.R."/>
            <person name="La Ragione R."/>
            <person name="Hildebrand F."/>
            <person name="Pallen M.J."/>
        </authorList>
    </citation>
    <scope>NUCLEOTIDE SEQUENCE</scope>
    <source>
        <strain evidence="5">ChiSjej2B20-13462</strain>
    </source>
</reference>
<evidence type="ECO:0000256" key="4">
    <source>
        <dbReference type="HAMAP-Rule" id="MF_00518"/>
    </source>
</evidence>
<feature type="short sequence motif" description="Gly-cisPro motif, important for rejection of L-amino acids" evidence="4">
    <location>
        <begin position="137"/>
        <end position="138"/>
    </location>
</feature>
<dbReference type="SUPFAM" id="SSF69500">
    <property type="entry name" value="DTD-like"/>
    <property type="match status" value="1"/>
</dbReference>
<dbReference type="EC" id="3.1.1.-" evidence="4"/>
<sequence>MRAVVTRVRSASVAIDGTTVGQIGPGFLILLGVTQDDTPALCKKLAEKVLGLRIFRDENDKMNKGLSDIGGSVLVVSQFTLYGDCSHGRRPNFLAAAGPDLAIPLYEQFLAECERLGFPPQHGEFGAYMQVESVNDGPVTMIVDTRDLK</sequence>
<dbReference type="HAMAP" id="MF_00518">
    <property type="entry name" value="Deacylase_Dtd"/>
    <property type="match status" value="1"/>
</dbReference>
<comment type="catalytic activity">
    <reaction evidence="4">
        <text>glycyl-tRNA(Ala) + H2O = tRNA(Ala) + glycine + H(+)</text>
        <dbReference type="Rhea" id="RHEA:53744"/>
        <dbReference type="Rhea" id="RHEA-COMP:9657"/>
        <dbReference type="Rhea" id="RHEA-COMP:13640"/>
        <dbReference type="ChEBI" id="CHEBI:15377"/>
        <dbReference type="ChEBI" id="CHEBI:15378"/>
        <dbReference type="ChEBI" id="CHEBI:57305"/>
        <dbReference type="ChEBI" id="CHEBI:78442"/>
        <dbReference type="ChEBI" id="CHEBI:78522"/>
    </reaction>
</comment>
<reference evidence="5" key="1">
    <citation type="submission" date="2020-10" db="EMBL/GenBank/DDBJ databases">
        <authorList>
            <person name="Gilroy R."/>
        </authorList>
    </citation>
    <scope>NUCLEOTIDE SEQUENCE</scope>
    <source>
        <strain evidence="5">ChiSjej2B20-13462</strain>
    </source>
</reference>
<keyword evidence="3 4" id="KW-0378">Hydrolase</keyword>
<keyword evidence="2 4" id="KW-0820">tRNA-binding</keyword>
<dbReference type="CDD" id="cd00563">
    <property type="entry name" value="Dtyr_deacylase"/>
    <property type="match status" value="1"/>
</dbReference>
<name>A0A9D0Z719_9FIRM</name>
<dbReference type="GO" id="GO:0005737">
    <property type="term" value="C:cytoplasm"/>
    <property type="evidence" value="ECO:0007669"/>
    <property type="project" value="UniProtKB-SubCell"/>
</dbReference>
<comment type="domain">
    <text evidence="4">A Gly-cisPro motif from one monomer fits into the active site of the other monomer to allow specific chiral rejection of L-amino acids.</text>
</comment>
<evidence type="ECO:0000313" key="6">
    <source>
        <dbReference type="Proteomes" id="UP000886874"/>
    </source>
</evidence>